<accession>A0A2Z3HVY4</accession>
<dbReference type="AlphaFoldDB" id="A0A2Z3HVY4"/>
<dbReference type="InterPro" id="IPR027417">
    <property type="entry name" value="P-loop_NTPase"/>
</dbReference>
<gene>
    <name evidence="2" type="ORF">HYN04_03825</name>
</gene>
<evidence type="ECO:0000313" key="2">
    <source>
        <dbReference type="EMBL" id="AWM76959.1"/>
    </source>
</evidence>
<dbReference type="SUPFAM" id="SSF52540">
    <property type="entry name" value="P-loop containing nucleoside triphosphate hydrolases"/>
    <property type="match status" value="1"/>
</dbReference>
<keyword evidence="3" id="KW-1185">Reference proteome</keyword>
<dbReference type="GO" id="GO:0005524">
    <property type="term" value="F:ATP binding"/>
    <property type="evidence" value="ECO:0007669"/>
    <property type="project" value="UniProtKB-KW"/>
</dbReference>
<keyword evidence="2" id="KW-0547">Nucleotide-binding</keyword>
<reference evidence="3" key="1">
    <citation type="submission" date="2018-05" db="EMBL/GenBank/DDBJ databases">
        <title>Genome sequencing of Phenylobacterium sp. HYN0004.</title>
        <authorList>
            <person name="Yi H."/>
            <person name="Baek C."/>
        </authorList>
    </citation>
    <scope>NUCLEOTIDE SEQUENCE [LARGE SCALE GENOMIC DNA]</scope>
    <source>
        <strain evidence="3">HYN0004</strain>
    </source>
</reference>
<dbReference type="Pfam" id="PF13671">
    <property type="entry name" value="AAA_33"/>
    <property type="match status" value="1"/>
</dbReference>
<dbReference type="Proteomes" id="UP000247763">
    <property type="component" value="Chromosome"/>
</dbReference>
<dbReference type="OrthoDB" id="2639622at2"/>
<feature type="region of interest" description="Disordered" evidence="1">
    <location>
        <begin position="1"/>
        <end position="24"/>
    </location>
</feature>
<dbReference type="KEGG" id="phb:HYN04_03825"/>
<protein>
    <submittedName>
        <fullName evidence="2">ATP-binding protein</fullName>
    </submittedName>
</protein>
<name>A0A2Z3HVY4_9CAUL</name>
<sequence>MAGLGREPLCDRGGNGHRRRLDRPLSPAVTPTLHVIFGPSGAGKSTYAGDLARRERAVSFSIDDWMARLFAQDMPQQPDFNWLMERIERCEAQIWSTAAAVMATGTPVVLDLGLLRRSDRARVAEIARLCELPARFHYLNAPKEVRRGRVLSRNQIQGEGFSFVVTPEMFDFTEGVFEAPDAGELAGCEVIESA</sequence>
<organism evidence="2 3">
    <name type="scientific">Phenylobacterium parvum</name>
    <dbReference type="NCBI Taxonomy" id="2201350"/>
    <lineage>
        <taxon>Bacteria</taxon>
        <taxon>Pseudomonadati</taxon>
        <taxon>Pseudomonadota</taxon>
        <taxon>Alphaproteobacteria</taxon>
        <taxon>Caulobacterales</taxon>
        <taxon>Caulobacteraceae</taxon>
        <taxon>Phenylobacterium</taxon>
    </lineage>
</organism>
<keyword evidence="2" id="KW-0067">ATP-binding</keyword>
<evidence type="ECO:0000256" key="1">
    <source>
        <dbReference type="SAM" id="MobiDB-lite"/>
    </source>
</evidence>
<evidence type="ECO:0000313" key="3">
    <source>
        <dbReference type="Proteomes" id="UP000247763"/>
    </source>
</evidence>
<dbReference type="Gene3D" id="3.40.50.300">
    <property type="entry name" value="P-loop containing nucleotide triphosphate hydrolases"/>
    <property type="match status" value="1"/>
</dbReference>
<dbReference type="EMBL" id="CP029479">
    <property type="protein sequence ID" value="AWM76959.1"/>
    <property type="molecule type" value="Genomic_DNA"/>
</dbReference>
<proteinExistence type="predicted"/>